<keyword evidence="8" id="KW-1185">Reference proteome</keyword>
<dbReference type="OrthoDB" id="3732465at2"/>
<dbReference type="GO" id="GO:0045892">
    <property type="term" value="P:negative regulation of DNA-templated transcription"/>
    <property type="evidence" value="ECO:0007669"/>
    <property type="project" value="InterPro"/>
</dbReference>
<dbReference type="RefSeq" id="WP_126704175.1">
    <property type="nucleotide sequence ID" value="NZ_CP034593.1"/>
</dbReference>
<dbReference type="InterPro" id="IPR001647">
    <property type="entry name" value="HTH_TetR"/>
</dbReference>
<evidence type="ECO:0000313" key="8">
    <source>
        <dbReference type="Proteomes" id="UP000280344"/>
    </source>
</evidence>
<evidence type="ECO:0000259" key="6">
    <source>
        <dbReference type="PROSITE" id="PS50977"/>
    </source>
</evidence>
<evidence type="ECO:0000256" key="5">
    <source>
        <dbReference type="SAM" id="MobiDB-lite"/>
    </source>
</evidence>
<name>A0A3Q9G7E6_9ACTO</name>
<evidence type="ECO:0000256" key="3">
    <source>
        <dbReference type="ARBA" id="ARBA00023163"/>
    </source>
</evidence>
<evidence type="ECO:0000256" key="2">
    <source>
        <dbReference type="ARBA" id="ARBA00023125"/>
    </source>
</evidence>
<feature type="domain" description="HTH tetR-type" evidence="6">
    <location>
        <begin position="9"/>
        <end position="69"/>
    </location>
</feature>
<reference evidence="7 8" key="1">
    <citation type="submission" date="2018-12" db="EMBL/GenBank/DDBJ databases">
        <title>Complete genome sequence of Flaviflexus sp. H23T48.</title>
        <authorList>
            <person name="Bae J.-W."/>
            <person name="Lee J.-Y."/>
        </authorList>
    </citation>
    <scope>NUCLEOTIDE SEQUENCE [LARGE SCALE GENOMIC DNA]</scope>
    <source>
        <strain evidence="7 8">H23T48</strain>
    </source>
</reference>
<dbReference type="EMBL" id="CP034593">
    <property type="protein sequence ID" value="AZQ77372.1"/>
    <property type="molecule type" value="Genomic_DNA"/>
</dbReference>
<accession>A0A3Q9G7E6</accession>
<gene>
    <name evidence="7" type="ORF">EJ997_08540</name>
</gene>
<keyword evidence="2 4" id="KW-0238">DNA-binding</keyword>
<keyword evidence="3" id="KW-0804">Transcription</keyword>
<keyword evidence="1" id="KW-0805">Transcription regulation</keyword>
<dbReference type="PANTHER" id="PTHR30055">
    <property type="entry name" value="HTH-TYPE TRANSCRIPTIONAL REGULATOR RUTR"/>
    <property type="match status" value="1"/>
</dbReference>
<dbReference type="PANTHER" id="PTHR30055:SF151">
    <property type="entry name" value="TRANSCRIPTIONAL REGULATORY PROTEIN"/>
    <property type="match status" value="1"/>
</dbReference>
<organism evidence="7 8">
    <name type="scientific">Flaviflexus ciconiae</name>
    <dbReference type="NCBI Taxonomy" id="2496867"/>
    <lineage>
        <taxon>Bacteria</taxon>
        <taxon>Bacillati</taxon>
        <taxon>Actinomycetota</taxon>
        <taxon>Actinomycetes</taxon>
        <taxon>Actinomycetales</taxon>
        <taxon>Actinomycetaceae</taxon>
        <taxon>Flaviflexus</taxon>
    </lineage>
</organism>
<evidence type="ECO:0000256" key="4">
    <source>
        <dbReference type="PROSITE-ProRule" id="PRU00335"/>
    </source>
</evidence>
<dbReference type="Pfam" id="PF02909">
    <property type="entry name" value="TetR_C_1"/>
    <property type="match status" value="1"/>
</dbReference>
<proteinExistence type="predicted"/>
<dbReference type="SUPFAM" id="SSF48498">
    <property type="entry name" value="Tetracyclin repressor-like, C-terminal domain"/>
    <property type="match status" value="1"/>
</dbReference>
<protein>
    <submittedName>
        <fullName evidence="7">TetR family transcriptional regulator</fullName>
    </submittedName>
</protein>
<dbReference type="Pfam" id="PF00440">
    <property type="entry name" value="TetR_N"/>
    <property type="match status" value="1"/>
</dbReference>
<dbReference type="InterPro" id="IPR036271">
    <property type="entry name" value="Tet_transcr_reg_TetR-rel_C_sf"/>
</dbReference>
<dbReference type="KEGG" id="flh:EJ997_08540"/>
<dbReference type="InterPro" id="IPR009057">
    <property type="entry name" value="Homeodomain-like_sf"/>
</dbReference>
<dbReference type="GO" id="GO:0000976">
    <property type="term" value="F:transcription cis-regulatory region binding"/>
    <property type="evidence" value="ECO:0007669"/>
    <property type="project" value="TreeGrafter"/>
</dbReference>
<feature type="DNA-binding region" description="H-T-H motif" evidence="4">
    <location>
        <begin position="32"/>
        <end position="51"/>
    </location>
</feature>
<evidence type="ECO:0000256" key="1">
    <source>
        <dbReference type="ARBA" id="ARBA00023015"/>
    </source>
</evidence>
<sequence>MNRKKQSPKLDRSAIIDGAVALASTGGLESLSMRKLAGHLGVQAMSLYWYFDSRDAILDAVTDRIYSLFYQPVPGMPWRQQLEKRSRSIMNILSEHPWSIPLLNNRRPPGAATLSHLDGLLGCLMMDGFSSTQAAHAAALVDAHVYGFAIQASSLSFSSQTETDRDDPTSNRGTPGTDGKDSAADVAQEMASLFADGAFPYLAQFVDEHVMTPNYNFMDEFEWSLQAVLDAAGALLIPHGK</sequence>
<dbReference type="Proteomes" id="UP000280344">
    <property type="component" value="Chromosome"/>
</dbReference>
<dbReference type="Gene3D" id="1.10.357.10">
    <property type="entry name" value="Tetracycline Repressor, domain 2"/>
    <property type="match status" value="1"/>
</dbReference>
<dbReference type="AlphaFoldDB" id="A0A3Q9G7E6"/>
<dbReference type="SUPFAM" id="SSF46689">
    <property type="entry name" value="Homeodomain-like"/>
    <property type="match status" value="1"/>
</dbReference>
<dbReference type="Gene3D" id="1.10.10.60">
    <property type="entry name" value="Homeodomain-like"/>
    <property type="match status" value="1"/>
</dbReference>
<dbReference type="InterPro" id="IPR004111">
    <property type="entry name" value="Repressor_TetR_C"/>
</dbReference>
<feature type="region of interest" description="Disordered" evidence="5">
    <location>
        <begin position="159"/>
        <end position="183"/>
    </location>
</feature>
<dbReference type="GO" id="GO:0003700">
    <property type="term" value="F:DNA-binding transcription factor activity"/>
    <property type="evidence" value="ECO:0007669"/>
    <property type="project" value="TreeGrafter"/>
</dbReference>
<dbReference type="InterPro" id="IPR050109">
    <property type="entry name" value="HTH-type_TetR-like_transc_reg"/>
</dbReference>
<evidence type="ECO:0000313" key="7">
    <source>
        <dbReference type="EMBL" id="AZQ77372.1"/>
    </source>
</evidence>
<dbReference type="PROSITE" id="PS50977">
    <property type="entry name" value="HTH_TETR_2"/>
    <property type="match status" value="1"/>
</dbReference>